<dbReference type="AlphaFoldDB" id="A0A6J6WNL3"/>
<organism evidence="9">
    <name type="scientific">freshwater metagenome</name>
    <dbReference type="NCBI Taxonomy" id="449393"/>
    <lineage>
        <taxon>unclassified sequences</taxon>
        <taxon>metagenomes</taxon>
        <taxon>ecological metagenomes</taxon>
    </lineage>
</organism>
<dbReference type="InterPro" id="IPR008880">
    <property type="entry name" value="Trigger_fac_C"/>
</dbReference>
<evidence type="ECO:0000256" key="5">
    <source>
        <dbReference type="ARBA" id="ARBA00023186"/>
    </source>
</evidence>
<dbReference type="GO" id="GO:0044183">
    <property type="term" value="F:protein folding chaperone"/>
    <property type="evidence" value="ECO:0007669"/>
    <property type="project" value="TreeGrafter"/>
</dbReference>
<evidence type="ECO:0000259" key="7">
    <source>
        <dbReference type="Pfam" id="PF05697"/>
    </source>
</evidence>
<dbReference type="InterPro" id="IPR036611">
    <property type="entry name" value="Trigger_fac_ribosome-bd_sf"/>
</dbReference>
<dbReference type="InterPro" id="IPR046357">
    <property type="entry name" value="PPIase_dom_sf"/>
</dbReference>
<evidence type="ECO:0000313" key="9">
    <source>
        <dbReference type="EMBL" id="CAB4786851.1"/>
    </source>
</evidence>
<dbReference type="InterPro" id="IPR005215">
    <property type="entry name" value="Trig_fac"/>
</dbReference>
<dbReference type="EMBL" id="CAFAAB010000095">
    <property type="protein sequence ID" value="CAB4786851.1"/>
    <property type="molecule type" value="Genomic_DNA"/>
</dbReference>
<dbReference type="Pfam" id="PF05697">
    <property type="entry name" value="Trigger_N"/>
    <property type="match status" value="1"/>
</dbReference>
<dbReference type="PANTHER" id="PTHR30560">
    <property type="entry name" value="TRIGGER FACTOR CHAPERONE AND PEPTIDYL-PROLYL CIS/TRANS ISOMERASE"/>
    <property type="match status" value="1"/>
</dbReference>
<dbReference type="PANTHER" id="PTHR30560:SF3">
    <property type="entry name" value="TRIGGER FACTOR-LIKE PROTEIN TIG, CHLOROPLASTIC"/>
    <property type="match status" value="1"/>
</dbReference>
<dbReference type="GO" id="GO:0043022">
    <property type="term" value="F:ribosome binding"/>
    <property type="evidence" value="ECO:0007669"/>
    <property type="project" value="TreeGrafter"/>
</dbReference>
<evidence type="ECO:0000256" key="1">
    <source>
        <dbReference type="ARBA" id="ARBA00000971"/>
    </source>
</evidence>
<protein>
    <recommendedName>
        <fullName evidence="3">peptidylprolyl isomerase</fullName>
        <ecNumber evidence="3">5.2.1.8</ecNumber>
    </recommendedName>
</protein>
<evidence type="ECO:0000256" key="6">
    <source>
        <dbReference type="ARBA" id="ARBA00023235"/>
    </source>
</evidence>
<reference evidence="9" key="1">
    <citation type="submission" date="2020-05" db="EMBL/GenBank/DDBJ databases">
        <authorList>
            <person name="Chiriac C."/>
            <person name="Salcher M."/>
            <person name="Ghai R."/>
            <person name="Kavagutti S V."/>
        </authorList>
    </citation>
    <scope>NUCLEOTIDE SEQUENCE</scope>
</reference>
<keyword evidence="5" id="KW-0143">Chaperone</keyword>
<evidence type="ECO:0000259" key="8">
    <source>
        <dbReference type="Pfam" id="PF05698"/>
    </source>
</evidence>
<evidence type="ECO:0000256" key="4">
    <source>
        <dbReference type="ARBA" id="ARBA00023110"/>
    </source>
</evidence>
<feature type="domain" description="Trigger factor C-terminal" evidence="8">
    <location>
        <begin position="255"/>
        <end position="415"/>
    </location>
</feature>
<gene>
    <name evidence="9" type="ORF">UFOPK2958_00880</name>
</gene>
<dbReference type="PIRSF" id="PIRSF003095">
    <property type="entry name" value="Trigger_factor"/>
    <property type="match status" value="1"/>
</dbReference>
<comment type="catalytic activity">
    <reaction evidence="1">
        <text>[protein]-peptidylproline (omega=180) = [protein]-peptidylproline (omega=0)</text>
        <dbReference type="Rhea" id="RHEA:16237"/>
        <dbReference type="Rhea" id="RHEA-COMP:10747"/>
        <dbReference type="Rhea" id="RHEA-COMP:10748"/>
        <dbReference type="ChEBI" id="CHEBI:83833"/>
        <dbReference type="ChEBI" id="CHEBI:83834"/>
        <dbReference type="EC" id="5.2.1.8"/>
    </reaction>
</comment>
<dbReference type="EC" id="5.2.1.8" evidence="3"/>
<dbReference type="Gene3D" id="3.30.70.1050">
    <property type="entry name" value="Trigger factor ribosome-binding domain"/>
    <property type="match status" value="1"/>
</dbReference>
<dbReference type="InterPro" id="IPR027304">
    <property type="entry name" value="Trigger_fact/SurA_dom_sf"/>
</dbReference>
<dbReference type="GO" id="GO:0015031">
    <property type="term" value="P:protein transport"/>
    <property type="evidence" value="ECO:0007669"/>
    <property type="project" value="InterPro"/>
</dbReference>
<dbReference type="Gene3D" id="3.10.50.40">
    <property type="match status" value="1"/>
</dbReference>
<dbReference type="InterPro" id="IPR008881">
    <property type="entry name" value="Trigger_fac_ribosome-bd_bac"/>
</dbReference>
<proteinExistence type="inferred from homology"/>
<dbReference type="GO" id="GO:0003755">
    <property type="term" value="F:peptidyl-prolyl cis-trans isomerase activity"/>
    <property type="evidence" value="ECO:0007669"/>
    <property type="project" value="UniProtKB-KW"/>
</dbReference>
<keyword evidence="4" id="KW-0697">Rotamase</keyword>
<dbReference type="NCBIfam" id="TIGR00115">
    <property type="entry name" value="tig"/>
    <property type="match status" value="1"/>
</dbReference>
<sequence length="445" mass="48792">MQASVTVLENNRVKLTVEVEAAAVEKAIEATAKVFAEDINVKGFRKGKAPRSLIEARIGGPQVLRAEALNSSIPDFYARAVADTMIDPIAQPTIDITAGEEQGDLSFTAEVEVRPELTITGHQSLVVTLPSISPSDDEIEAQINRLRESDAELVRVERGVVSNDVVTLNVLGTDPADADNVIDVDDYVYTVGSDALTDGVDELIIGLKAGETLELIGRGPGGIAMAWKLDITAVSERVLPELNDAWVEENSEYATVEALREGLVNQLTRMKAVEVQMARRDQTLLALANLIDESAVPEALVQSEIEYRLHDLEHRLESQRLDLETFLRVTNQTAEQLIEVLKEDAKKSVRIDLGLRALAKAQGLDPTEEDVTQELAITAESMDVTPELLRTNLQETGRKIAFYAEVAKMKASRWLYDNVKYVDGNGAELDKELFAENQADAFGLN</sequence>
<dbReference type="GO" id="GO:0051083">
    <property type="term" value="P:'de novo' cotranslational protein folding"/>
    <property type="evidence" value="ECO:0007669"/>
    <property type="project" value="TreeGrafter"/>
</dbReference>
<evidence type="ECO:0000256" key="3">
    <source>
        <dbReference type="ARBA" id="ARBA00013194"/>
    </source>
</evidence>
<dbReference type="SUPFAM" id="SSF109998">
    <property type="entry name" value="Triger factor/SurA peptide-binding domain-like"/>
    <property type="match status" value="1"/>
</dbReference>
<name>A0A6J6WNL3_9ZZZZ</name>
<comment type="similarity">
    <text evidence="2">Belongs to the FKBP-type PPIase family. Tig subfamily.</text>
</comment>
<evidence type="ECO:0000256" key="2">
    <source>
        <dbReference type="ARBA" id="ARBA00005464"/>
    </source>
</evidence>
<dbReference type="InterPro" id="IPR037041">
    <property type="entry name" value="Trigger_fac_C_sf"/>
</dbReference>
<dbReference type="GO" id="GO:0043335">
    <property type="term" value="P:protein unfolding"/>
    <property type="evidence" value="ECO:0007669"/>
    <property type="project" value="TreeGrafter"/>
</dbReference>
<accession>A0A6J6WNL3</accession>
<dbReference type="Gene3D" id="1.10.3120.10">
    <property type="entry name" value="Trigger factor, C-terminal domain"/>
    <property type="match status" value="1"/>
</dbReference>
<dbReference type="SUPFAM" id="SSF54534">
    <property type="entry name" value="FKBP-like"/>
    <property type="match status" value="1"/>
</dbReference>
<dbReference type="HAMAP" id="MF_00303">
    <property type="entry name" value="Trigger_factor_Tig"/>
    <property type="match status" value="1"/>
</dbReference>
<feature type="domain" description="Trigger factor ribosome-binding bacterial" evidence="7">
    <location>
        <begin position="1"/>
        <end position="146"/>
    </location>
</feature>
<keyword evidence="6" id="KW-0413">Isomerase</keyword>
<dbReference type="SUPFAM" id="SSF102735">
    <property type="entry name" value="Trigger factor ribosome-binding domain"/>
    <property type="match status" value="1"/>
</dbReference>
<dbReference type="Pfam" id="PF05698">
    <property type="entry name" value="Trigger_C"/>
    <property type="match status" value="1"/>
</dbReference>